<accession>A0A4Q7WK48</accession>
<comment type="similarity">
    <text evidence="1">Belongs to the YciI family.</text>
</comment>
<dbReference type="RefSeq" id="WP_130448206.1">
    <property type="nucleotide sequence ID" value="NZ_SHKR01000016.1"/>
</dbReference>
<proteinExistence type="inferred from homology"/>
<feature type="domain" description="YCII-related" evidence="2">
    <location>
        <begin position="3"/>
        <end position="95"/>
    </location>
</feature>
<dbReference type="Proteomes" id="UP000292027">
    <property type="component" value="Unassembled WGS sequence"/>
</dbReference>
<sequence length="107" mass="11668">MQFLVSVLDDKTNSATPEEMTAITAFNERIIADGNWVFAGGLAAPSAATVVDNRAGEAIFTDGPYLESKEYIAGLWIMQADDLDAARDLVTEASKVCNRRLEVRPFL</sequence>
<dbReference type="SUPFAM" id="SSF54909">
    <property type="entry name" value="Dimeric alpha+beta barrel"/>
    <property type="match status" value="1"/>
</dbReference>
<comment type="caution">
    <text evidence="3">The sequence shown here is derived from an EMBL/GenBank/DDBJ whole genome shotgun (WGS) entry which is preliminary data.</text>
</comment>
<organism evidence="3 4">
    <name type="scientific">Kribbella rubisoli</name>
    <dbReference type="NCBI Taxonomy" id="3075929"/>
    <lineage>
        <taxon>Bacteria</taxon>
        <taxon>Bacillati</taxon>
        <taxon>Actinomycetota</taxon>
        <taxon>Actinomycetes</taxon>
        <taxon>Propionibacteriales</taxon>
        <taxon>Kribbellaceae</taxon>
        <taxon>Kribbella</taxon>
    </lineage>
</organism>
<dbReference type="AlphaFoldDB" id="A0A4Q7WK48"/>
<evidence type="ECO:0000256" key="1">
    <source>
        <dbReference type="ARBA" id="ARBA00007689"/>
    </source>
</evidence>
<dbReference type="Pfam" id="PF03795">
    <property type="entry name" value="YCII"/>
    <property type="match status" value="1"/>
</dbReference>
<dbReference type="PANTHER" id="PTHR35174:SF3">
    <property type="entry name" value="BLL7171 PROTEIN"/>
    <property type="match status" value="1"/>
</dbReference>
<dbReference type="OrthoDB" id="668782at2"/>
<evidence type="ECO:0000259" key="2">
    <source>
        <dbReference type="Pfam" id="PF03795"/>
    </source>
</evidence>
<name>A0A4Q7WK48_9ACTN</name>
<gene>
    <name evidence="3" type="ORF">EV645_6914</name>
</gene>
<dbReference type="InterPro" id="IPR005545">
    <property type="entry name" value="YCII"/>
</dbReference>
<keyword evidence="4" id="KW-1185">Reference proteome</keyword>
<dbReference type="Gene3D" id="3.30.70.1060">
    <property type="entry name" value="Dimeric alpha+beta barrel"/>
    <property type="match status" value="1"/>
</dbReference>
<dbReference type="PANTHER" id="PTHR35174">
    <property type="entry name" value="BLL7171 PROTEIN-RELATED"/>
    <property type="match status" value="1"/>
</dbReference>
<dbReference type="EMBL" id="SHKR01000016">
    <property type="protein sequence ID" value="RZU10452.1"/>
    <property type="molecule type" value="Genomic_DNA"/>
</dbReference>
<dbReference type="InterPro" id="IPR011008">
    <property type="entry name" value="Dimeric_a/b-barrel"/>
</dbReference>
<evidence type="ECO:0000313" key="3">
    <source>
        <dbReference type="EMBL" id="RZU10452.1"/>
    </source>
</evidence>
<protein>
    <recommendedName>
        <fullName evidence="2">YCII-related domain-containing protein</fullName>
    </recommendedName>
</protein>
<reference evidence="3 4" key="1">
    <citation type="journal article" date="2015" name="Stand. Genomic Sci.">
        <title>Genomic Encyclopedia of Bacterial and Archaeal Type Strains, Phase III: the genomes of soil and plant-associated and newly described type strains.</title>
        <authorList>
            <person name="Whitman W.B."/>
            <person name="Woyke T."/>
            <person name="Klenk H.P."/>
            <person name="Zhou Y."/>
            <person name="Lilburn T.G."/>
            <person name="Beck B.J."/>
            <person name="De Vos P."/>
            <person name="Vandamme P."/>
            <person name="Eisen J.A."/>
            <person name="Garrity G."/>
            <person name="Hugenholtz P."/>
            <person name="Kyrpides N.C."/>
        </authorList>
    </citation>
    <scope>NUCLEOTIDE SEQUENCE [LARGE SCALE GENOMIC DNA]</scope>
    <source>
        <strain evidence="3 4">VKM Ac-2540</strain>
    </source>
</reference>
<evidence type="ECO:0000313" key="4">
    <source>
        <dbReference type="Proteomes" id="UP000292027"/>
    </source>
</evidence>